<comment type="caution">
    <text evidence="2">The sequence shown here is derived from an EMBL/GenBank/DDBJ whole genome shotgun (WGS) entry which is preliminary data.</text>
</comment>
<evidence type="ECO:0000313" key="3">
    <source>
        <dbReference type="Proteomes" id="UP000030021"/>
    </source>
</evidence>
<accession>A0A0A0HR89</accession>
<dbReference type="AlphaFoldDB" id="A0A0A0HR89"/>
<evidence type="ECO:0008006" key="4">
    <source>
        <dbReference type="Google" id="ProtNLM"/>
    </source>
</evidence>
<dbReference type="eggNOG" id="ENOG50319FB">
    <property type="taxonomic scope" value="Bacteria"/>
</dbReference>
<keyword evidence="1" id="KW-0732">Signal</keyword>
<proteinExistence type="predicted"/>
<evidence type="ECO:0000256" key="1">
    <source>
        <dbReference type="SAM" id="SignalP"/>
    </source>
</evidence>
<feature type="chain" id="PRO_5001963409" description="Orotidine 5-phosphate decarboxylase" evidence="1">
    <location>
        <begin position="21"/>
        <end position="307"/>
    </location>
</feature>
<dbReference type="Proteomes" id="UP000030021">
    <property type="component" value="Unassembled WGS sequence"/>
</dbReference>
<reference evidence="2 3" key="1">
    <citation type="submission" date="2013-01" db="EMBL/GenBank/DDBJ databases">
        <authorList>
            <person name="Fiebig A."/>
            <person name="Goeker M."/>
            <person name="Klenk H.-P.P."/>
        </authorList>
    </citation>
    <scope>NUCLEOTIDE SEQUENCE [LARGE SCALE GENOMIC DNA]</scope>
    <source>
        <strain evidence="2 3">DSM 17069</strain>
    </source>
</reference>
<dbReference type="HOGENOM" id="CLU_905805_0_0_5"/>
<gene>
    <name evidence="2" type="ORF">rosmuc_00036</name>
</gene>
<dbReference type="STRING" id="215743.ROSMUCSMR3_02234"/>
<evidence type="ECO:0000313" key="2">
    <source>
        <dbReference type="EMBL" id="KGM89446.1"/>
    </source>
</evidence>
<name>A0A0A0HR89_9RHOB</name>
<organism evidence="2 3">
    <name type="scientific">Roseovarius mucosus DSM 17069</name>
    <dbReference type="NCBI Taxonomy" id="1288298"/>
    <lineage>
        <taxon>Bacteria</taxon>
        <taxon>Pseudomonadati</taxon>
        <taxon>Pseudomonadota</taxon>
        <taxon>Alphaproteobacteria</taxon>
        <taxon>Rhodobacterales</taxon>
        <taxon>Roseobacteraceae</taxon>
        <taxon>Roseovarius</taxon>
    </lineage>
</organism>
<dbReference type="RefSeq" id="WP_037275891.1">
    <property type="nucleotide sequence ID" value="NZ_KN293991.1"/>
</dbReference>
<protein>
    <recommendedName>
        <fullName evidence="4">Orotidine 5-phosphate decarboxylase</fullName>
    </recommendedName>
</protein>
<feature type="signal peptide" evidence="1">
    <location>
        <begin position="1"/>
        <end position="20"/>
    </location>
</feature>
<dbReference type="PATRIC" id="fig|1288298.3.peg.37"/>
<dbReference type="OrthoDB" id="7742414at2"/>
<dbReference type="EMBL" id="AONH01000001">
    <property type="protein sequence ID" value="KGM89446.1"/>
    <property type="molecule type" value="Genomic_DNA"/>
</dbReference>
<sequence>MLRLSLSFALILGLAGGAAAQTALSERVSLTHGTFSSGGGLTIATELRPTTDGRTALCGAWSESEHQSSYTIGAARELVRLATVYVDGQRVAQNLGELPQIDPRLDYAGAPAGCLLTSLAWKPGRVPEVFVPRKQVSRRNGGGSDPQIDFTQTGTGAMSSSLQVLPFLIRNSRTVPLSSAAQVVEGRYSSGGGLRLAAELQPINGRAHLCGVWSDLPGQDARTEGLGREMLRRSRVTQSGQEIALDLGNLRWVTPRRDFAGAEATCLDLGTPWRADQARAPLTLNLPETVVYRSTTPKGQNVIRFGS</sequence>